<dbReference type="GO" id="GO:0022857">
    <property type="term" value="F:transmembrane transporter activity"/>
    <property type="evidence" value="ECO:0007669"/>
    <property type="project" value="TreeGrafter"/>
</dbReference>
<evidence type="ECO:0000256" key="3">
    <source>
        <dbReference type="ARBA" id="ARBA00022692"/>
    </source>
</evidence>
<accession>A0A3N1UQQ3</accession>
<gene>
    <name evidence="9" type="ORF">EDC27_1449</name>
</gene>
<protein>
    <submittedName>
        <fullName evidence="9">FtsX-like permease family protein</fullName>
    </submittedName>
</protein>
<dbReference type="EMBL" id="RJVA01000011">
    <property type="protein sequence ID" value="ROQ93432.1"/>
    <property type="molecule type" value="Genomic_DNA"/>
</dbReference>
<evidence type="ECO:0000256" key="5">
    <source>
        <dbReference type="ARBA" id="ARBA00023136"/>
    </source>
</evidence>
<feature type="domain" description="ABC3 transporter permease C-terminal" evidence="8">
    <location>
        <begin position="92"/>
        <end position="210"/>
    </location>
</feature>
<evidence type="ECO:0000259" key="8">
    <source>
        <dbReference type="Pfam" id="PF02687"/>
    </source>
</evidence>
<evidence type="ECO:0000256" key="6">
    <source>
        <dbReference type="ARBA" id="ARBA00038076"/>
    </source>
</evidence>
<dbReference type="PANTHER" id="PTHR30572">
    <property type="entry name" value="MEMBRANE COMPONENT OF TRANSPORTER-RELATED"/>
    <property type="match status" value="1"/>
</dbReference>
<dbReference type="PANTHER" id="PTHR30572:SF4">
    <property type="entry name" value="ABC TRANSPORTER PERMEASE YTRF"/>
    <property type="match status" value="1"/>
</dbReference>
<comment type="caution">
    <text evidence="9">The sequence shown here is derived from an EMBL/GenBank/DDBJ whole genome shotgun (WGS) entry which is preliminary data.</text>
</comment>
<feature type="transmembrane region" description="Helical" evidence="7">
    <location>
        <begin position="90"/>
        <end position="111"/>
    </location>
</feature>
<dbReference type="OrthoDB" id="9780560at2"/>
<sequence>MAHSIDRQNVLPWSQVLRISFNALRARLFRSMITTSALVLAVAFLAYTFAVYVILEGLWPSADEAFRQRILSAGYVPTNGHFGSNAKDRWLVVLSLLVCTVGIVNAQLMAVTERFREIGTLKCLGALDSFVIKLFVLEAAYQGLIGGCAGSLLGGITAVVTLALRLGPLVIVHPPLGAMAFLMLKSVALAVVLSLVGVMYPAWVAARMEPAMALRSEP</sequence>
<comment type="similarity">
    <text evidence="6">Belongs to the ABC-4 integral membrane protein family.</text>
</comment>
<dbReference type="AlphaFoldDB" id="A0A3N1UQQ3"/>
<name>A0A3N1UQQ3_9BACT</name>
<dbReference type="GO" id="GO:0005886">
    <property type="term" value="C:plasma membrane"/>
    <property type="evidence" value="ECO:0007669"/>
    <property type="project" value="UniProtKB-SubCell"/>
</dbReference>
<keyword evidence="3 7" id="KW-0812">Transmembrane</keyword>
<keyword evidence="2" id="KW-1003">Cell membrane</keyword>
<organism evidence="9 10">
    <name type="scientific">Desulfosoma caldarium</name>
    <dbReference type="NCBI Taxonomy" id="610254"/>
    <lineage>
        <taxon>Bacteria</taxon>
        <taxon>Pseudomonadati</taxon>
        <taxon>Thermodesulfobacteriota</taxon>
        <taxon>Syntrophobacteria</taxon>
        <taxon>Syntrophobacterales</taxon>
        <taxon>Syntrophobacteraceae</taxon>
        <taxon>Desulfosoma</taxon>
    </lineage>
</organism>
<dbReference type="InterPro" id="IPR003838">
    <property type="entry name" value="ABC3_permease_C"/>
</dbReference>
<feature type="transmembrane region" description="Helical" evidence="7">
    <location>
        <begin position="176"/>
        <end position="203"/>
    </location>
</feature>
<evidence type="ECO:0000256" key="2">
    <source>
        <dbReference type="ARBA" id="ARBA00022475"/>
    </source>
</evidence>
<evidence type="ECO:0000256" key="1">
    <source>
        <dbReference type="ARBA" id="ARBA00004651"/>
    </source>
</evidence>
<evidence type="ECO:0000313" key="10">
    <source>
        <dbReference type="Proteomes" id="UP000276223"/>
    </source>
</evidence>
<evidence type="ECO:0000256" key="4">
    <source>
        <dbReference type="ARBA" id="ARBA00022989"/>
    </source>
</evidence>
<keyword evidence="5 7" id="KW-0472">Membrane</keyword>
<keyword evidence="4 7" id="KW-1133">Transmembrane helix</keyword>
<keyword evidence="10" id="KW-1185">Reference proteome</keyword>
<feature type="transmembrane region" description="Helical" evidence="7">
    <location>
        <begin position="28"/>
        <end position="55"/>
    </location>
</feature>
<reference evidence="9 10" key="1">
    <citation type="submission" date="2018-11" db="EMBL/GenBank/DDBJ databases">
        <title>Genomic Encyclopedia of Type Strains, Phase IV (KMG-IV): sequencing the most valuable type-strain genomes for metagenomic binning, comparative biology and taxonomic classification.</title>
        <authorList>
            <person name="Goeker M."/>
        </authorList>
    </citation>
    <scope>NUCLEOTIDE SEQUENCE [LARGE SCALE GENOMIC DNA]</scope>
    <source>
        <strain evidence="9 10">DSM 22027</strain>
    </source>
</reference>
<evidence type="ECO:0000256" key="7">
    <source>
        <dbReference type="SAM" id="Phobius"/>
    </source>
</evidence>
<feature type="transmembrane region" description="Helical" evidence="7">
    <location>
        <begin position="143"/>
        <end position="164"/>
    </location>
</feature>
<evidence type="ECO:0000313" key="9">
    <source>
        <dbReference type="EMBL" id="ROQ93432.1"/>
    </source>
</evidence>
<dbReference type="Pfam" id="PF02687">
    <property type="entry name" value="FtsX"/>
    <property type="match status" value="1"/>
</dbReference>
<proteinExistence type="inferred from homology"/>
<dbReference type="Proteomes" id="UP000276223">
    <property type="component" value="Unassembled WGS sequence"/>
</dbReference>
<dbReference type="InterPro" id="IPR050250">
    <property type="entry name" value="Macrolide_Exporter_MacB"/>
</dbReference>
<comment type="subcellular location">
    <subcellularLocation>
        <location evidence="1">Cell membrane</location>
        <topology evidence="1">Multi-pass membrane protein</topology>
    </subcellularLocation>
</comment>